<reference evidence="8" key="1">
    <citation type="submission" date="2022-02" db="EMBL/GenBank/DDBJ databases">
        <authorList>
            <person name="Henning P.M."/>
            <person name="McCubbin A.G."/>
            <person name="Shore J.S."/>
        </authorList>
    </citation>
    <scope>NUCLEOTIDE SEQUENCE</scope>
    <source>
        <strain evidence="8">F60SS</strain>
        <tissue evidence="8">Leaves</tissue>
    </source>
</reference>
<comment type="subcellular location">
    <subcellularLocation>
        <location evidence="1">Nucleus</location>
    </subcellularLocation>
</comment>
<evidence type="ECO:0000259" key="7">
    <source>
        <dbReference type="PROSITE" id="PS51032"/>
    </source>
</evidence>
<dbReference type="OrthoDB" id="552345at2759"/>
<dbReference type="PANTHER" id="PTHR31190">
    <property type="entry name" value="DNA-BINDING DOMAIN"/>
    <property type="match status" value="1"/>
</dbReference>
<comment type="caution">
    <text evidence="8">The sequence shown here is derived from an EMBL/GenBank/DDBJ whole genome shotgun (WGS) entry which is preliminary data.</text>
</comment>
<organism evidence="8 9">
    <name type="scientific">Turnera subulata</name>
    <dbReference type="NCBI Taxonomy" id="218843"/>
    <lineage>
        <taxon>Eukaryota</taxon>
        <taxon>Viridiplantae</taxon>
        <taxon>Streptophyta</taxon>
        <taxon>Embryophyta</taxon>
        <taxon>Tracheophyta</taxon>
        <taxon>Spermatophyta</taxon>
        <taxon>Magnoliopsida</taxon>
        <taxon>eudicotyledons</taxon>
        <taxon>Gunneridae</taxon>
        <taxon>Pentapetalae</taxon>
        <taxon>rosids</taxon>
        <taxon>fabids</taxon>
        <taxon>Malpighiales</taxon>
        <taxon>Passifloraceae</taxon>
        <taxon>Turnera</taxon>
    </lineage>
</organism>
<evidence type="ECO:0000256" key="4">
    <source>
        <dbReference type="ARBA" id="ARBA00023163"/>
    </source>
</evidence>
<comment type="similarity">
    <text evidence="6">Belongs to the AP2/ERF transcription factor family. ERF subfamily.</text>
</comment>
<keyword evidence="4" id="KW-0804">Transcription</keyword>
<dbReference type="GO" id="GO:0003700">
    <property type="term" value="F:DNA-binding transcription factor activity"/>
    <property type="evidence" value="ECO:0007669"/>
    <property type="project" value="InterPro"/>
</dbReference>
<dbReference type="InterPro" id="IPR036955">
    <property type="entry name" value="AP2/ERF_dom_sf"/>
</dbReference>
<dbReference type="PROSITE" id="PS51032">
    <property type="entry name" value="AP2_ERF"/>
    <property type="match status" value="1"/>
</dbReference>
<evidence type="ECO:0000313" key="8">
    <source>
        <dbReference type="EMBL" id="KAJ4822855.1"/>
    </source>
</evidence>
<dbReference type="Gene3D" id="3.30.730.10">
    <property type="entry name" value="AP2/ERF domain"/>
    <property type="match status" value="1"/>
</dbReference>
<dbReference type="GO" id="GO:0009873">
    <property type="term" value="P:ethylene-activated signaling pathway"/>
    <property type="evidence" value="ECO:0007669"/>
    <property type="project" value="InterPro"/>
</dbReference>
<dbReference type="InterPro" id="IPR044808">
    <property type="entry name" value="ERF_plant"/>
</dbReference>
<dbReference type="FunFam" id="3.30.730.10:FF:000001">
    <property type="entry name" value="Ethylene-responsive transcription factor 2"/>
    <property type="match status" value="1"/>
</dbReference>
<name>A0A9Q0J040_9ROSI</name>
<keyword evidence="5" id="KW-0539">Nucleus</keyword>
<sequence length="186" mass="20810">MYRENTSSPELFSTLLESIQEHLLSDIDFDSPAAMASLQRLLVDDSAETSPTTFSFSFQTENDEKLHHFGGFPDSRLLIDPTLVFPAQRGSSSSEDSTVGQREDKTVVAAGGRHRAPPYKGVRKRPWGTYAAEIREPKKNNKRLWLGTYKTPEEAAIAYDRAAFKMRGSKAKLNFPHLIGSKSDDE</sequence>
<dbReference type="GO" id="GO:0005634">
    <property type="term" value="C:nucleus"/>
    <property type="evidence" value="ECO:0007669"/>
    <property type="project" value="UniProtKB-SubCell"/>
</dbReference>
<dbReference type="InterPro" id="IPR001471">
    <property type="entry name" value="AP2/ERF_dom"/>
</dbReference>
<dbReference type="SUPFAM" id="SSF54171">
    <property type="entry name" value="DNA-binding domain"/>
    <property type="match status" value="1"/>
</dbReference>
<dbReference type="PRINTS" id="PR00367">
    <property type="entry name" value="ETHRSPELEMNT"/>
</dbReference>
<evidence type="ECO:0000256" key="5">
    <source>
        <dbReference type="ARBA" id="ARBA00023242"/>
    </source>
</evidence>
<dbReference type="PANTHER" id="PTHR31190:SF102">
    <property type="entry name" value="AP2_ERF DOMAIN-CONTAINING PROTEIN"/>
    <property type="match status" value="1"/>
</dbReference>
<protein>
    <recommendedName>
        <fullName evidence="7">AP2/ERF domain-containing protein</fullName>
    </recommendedName>
</protein>
<evidence type="ECO:0000256" key="1">
    <source>
        <dbReference type="ARBA" id="ARBA00004123"/>
    </source>
</evidence>
<dbReference type="SMART" id="SM00380">
    <property type="entry name" value="AP2"/>
    <property type="match status" value="1"/>
</dbReference>
<dbReference type="GO" id="GO:0003677">
    <property type="term" value="F:DNA binding"/>
    <property type="evidence" value="ECO:0007669"/>
    <property type="project" value="UniProtKB-KW"/>
</dbReference>
<accession>A0A9Q0J040</accession>
<dbReference type="InterPro" id="IPR016177">
    <property type="entry name" value="DNA-bd_dom_sf"/>
</dbReference>
<dbReference type="Pfam" id="PF00847">
    <property type="entry name" value="AP2"/>
    <property type="match status" value="1"/>
</dbReference>
<keyword evidence="2" id="KW-0805">Transcription regulation</keyword>
<gene>
    <name evidence="8" type="ORF">Tsubulata_005318</name>
</gene>
<evidence type="ECO:0000313" key="9">
    <source>
        <dbReference type="Proteomes" id="UP001141552"/>
    </source>
</evidence>
<dbReference type="CDD" id="cd00018">
    <property type="entry name" value="AP2"/>
    <property type="match status" value="1"/>
</dbReference>
<reference evidence="8" key="2">
    <citation type="journal article" date="2023" name="Plants (Basel)">
        <title>Annotation of the Turnera subulata (Passifloraceae) Draft Genome Reveals the S-Locus Evolved after the Divergence of Turneroideae from Passifloroideae in a Stepwise Manner.</title>
        <authorList>
            <person name="Henning P.M."/>
            <person name="Roalson E.H."/>
            <person name="Mir W."/>
            <person name="McCubbin A.G."/>
            <person name="Shore J.S."/>
        </authorList>
    </citation>
    <scope>NUCLEOTIDE SEQUENCE</scope>
    <source>
        <strain evidence="8">F60SS</strain>
    </source>
</reference>
<keyword evidence="3" id="KW-0238">DNA-binding</keyword>
<evidence type="ECO:0000256" key="6">
    <source>
        <dbReference type="ARBA" id="ARBA00024343"/>
    </source>
</evidence>
<dbReference type="AlphaFoldDB" id="A0A9Q0J040"/>
<feature type="domain" description="AP2/ERF" evidence="7">
    <location>
        <begin position="118"/>
        <end position="176"/>
    </location>
</feature>
<evidence type="ECO:0000256" key="3">
    <source>
        <dbReference type="ARBA" id="ARBA00023125"/>
    </source>
</evidence>
<dbReference type="EMBL" id="JAKUCV010007561">
    <property type="protein sequence ID" value="KAJ4822855.1"/>
    <property type="molecule type" value="Genomic_DNA"/>
</dbReference>
<keyword evidence="9" id="KW-1185">Reference proteome</keyword>
<dbReference type="Proteomes" id="UP001141552">
    <property type="component" value="Unassembled WGS sequence"/>
</dbReference>
<evidence type="ECO:0000256" key="2">
    <source>
        <dbReference type="ARBA" id="ARBA00023015"/>
    </source>
</evidence>
<proteinExistence type="inferred from homology"/>